<organism evidence="1 2">
    <name type="scientific">Borrelia duttonii CR2A</name>
    <dbReference type="NCBI Taxonomy" id="1432657"/>
    <lineage>
        <taxon>Bacteria</taxon>
        <taxon>Pseudomonadati</taxon>
        <taxon>Spirochaetota</taxon>
        <taxon>Spirochaetia</taxon>
        <taxon>Spirochaetales</taxon>
        <taxon>Borreliaceae</taxon>
        <taxon>Borrelia</taxon>
    </lineage>
</organism>
<evidence type="ECO:0000313" key="1">
    <source>
        <dbReference type="EMBL" id="ETZ17841.1"/>
    </source>
</evidence>
<evidence type="ECO:0008006" key="3">
    <source>
        <dbReference type="Google" id="ProtNLM"/>
    </source>
</evidence>
<protein>
    <recommendedName>
        <fullName evidence="3">Mlp lipoprotein family protein</fullName>
    </recommendedName>
</protein>
<evidence type="ECO:0000313" key="2">
    <source>
        <dbReference type="Proteomes" id="UP000019148"/>
    </source>
</evidence>
<dbReference type="PROSITE" id="PS51257">
    <property type="entry name" value="PROKAR_LIPOPROTEIN"/>
    <property type="match status" value="1"/>
</dbReference>
<proteinExistence type="predicted"/>
<reference evidence="1 2" key="1">
    <citation type="submission" date="2013-12" db="EMBL/GenBank/DDBJ databases">
        <title>Comparative genomics of relapsing fever spirochetes.</title>
        <authorList>
            <person name="Schwan T.G."/>
            <person name="Raffel S.J."/>
            <person name="Porcella S.F."/>
        </authorList>
    </citation>
    <scope>NUCLEOTIDE SEQUENCE [LARGE SCALE GENOMIC DNA]</scope>
    <source>
        <strain evidence="1 2">CR2A</strain>
    </source>
</reference>
<dbReference type="PATRIC" id="fig|1432657.3.peg.1236"/>
<dbReference type="EMBL" id="AZIT01000003">
    <property type="protein sequence ID" value="ETZ17841.1"/>
    <property type="molecule type" value="Genomic_DNA"/>
</dbReference>
<dbReference type="Proteomes" id="UP000019148">
    <property type="component" value="Unassembled WGS sequence"/>
</dbReference>
<sequence length="219" mass="26125">MKKNILILCITLFLYGCNANKHTNEHTNKHQVPPIVLVKPSVSIMSTEEKNKLNALIYGLNMTIKRYDNIYKAKDTQTVANDIKRYNKFHNWIFNDPAQIQKQKELIDAFSYAYDFIDDKRKKLASHKYKSTEQYIKDSFHFFHNEEYRKSHTYDPSWYGRTKNDFANYINVYFLGIIMQSISRTNEHATSEEIFQVMKEELQNKESYTYQNSLALWKD</sequence>
<name>W6TXH2_9SPIR</name>
<accession>W6TXH2</accession>
<dbReference type="RefSeq" id="WP_038367317.1">
    <property type="nucleotide sequence ID" value="NZ_AZIT01000003.1"/>
</dbReference>
<gene>
    <name evidence="1" type="ORF">BDCR2A_01255</name>
</gene>
<dbReference type="AlphaFoldDB" id="W6TXH2"/>
<comment type="caution">
    <text evidence="1">The sequence shown here is derived from an EMBL/GenBank/DDBJ whole genome shotgun (WGS) entry which is preliminary data.</text>
</comment>